<dbReference type="AlphaFoldDB" id="A0A0G0Q0P3"/>
<comment type="cofactor">
    <cofactor evidence="1">
        <name>Zn(2+)</name>
        <dbReference type="ChEBI" id="CHEBI:29105"/>
    </cofactor>
</comment>
<keyword evidence="3" id="KW-0479">Metal-binding</keyword>
<dbReference type="Pfam" id="PF00107">
    <property type="entry name" value="ADH_zinc_N"/>
    <property type="match status" value="1"/>
</dbReference>
<dbReference type="Proteomes" id="UP000033935">
    <property type="component" value="Unassembled WGS sequence"/>
</dbReference>
<comment type="similarity">
    <text evidence="2">Belongs to the zinc-containing alcohol dehydrogenase family.</text>
</comment>
<keyword evidence="4" id="KW-0862">Zinc</keyword>
<proteinExistence type="inferred from homology"/>
<dbReference type="Gene3D" id="3.90.180.10">
    <property type="entry name" value="Medium-chain alcohol dehydrogenases, catalytic domain"/>
    <property type="match status" value="2"/>
</dbReference>
<dbReference type="SUPFAM" id="SSF50129">
    <property type="entry name" value="GroES-like"/>
    <property type="match status" value="1"/>
</dbReference>
<dbReference type="SUPFAM" id="SSF51735">
    <property type="entry name" value="NAD(P)-binding Rossmann-fold domains"/>
    <property type="match status" value="1"/>
</dbReference>
<dbReference type="GO" id="GO:0046872">
    <property type="term" value="F:metal ion binding"/>
    <property type="evidence" value="ECO:0007669"/>
    <property type="project" value="UniProtKB-KW"/>
</dbReference>
<evidence type="ECO:0000256" key="5">
    <source>
        <dbReference type="ARBA" id="ARBA00023002"/>
    </source>
</evidence>
<dbReference type="InterPro" id="IPR036291">
    <property type="entry name" value="NAD(P)-bd_dom_sf"/>
</dbReference>
<comment type="caution">
    <text evidence="7">The sequence shown here is derived from an EMBL/GenBank/DDBJ whole genome shotgun (WGS) entry which is preliminary data.</text>
</comment>
<evidence type="ECO:0000256" key="1">
    <source>
        <dbReference type="ARBA" id="ARBA00001947"/>
    </source>
</evidence>
<name>A0A0G0Q0P3_9BACT</name>
<dbReference type="PANTHER" id="PTHR43350">
    <property type="entry name" value="NAD-DEPENDENT ALCOHOL DEHYDROGENASE"/>
    <property type="match status" value="1"/>
</dbReference>
<reference evidence="7 8" key="1">
    <citation type="journal article" date="2015" name="Nature">
        <title>rRNA introns, odd ribosomes, and small enigmatic genomes across a large radiation of phyla.</title>
        <authorList>
            <person name="Brown C.T."/>
            <person name="Hug L.A."/>
            <person name="Thomas B.C."/>
            <person name="Sharon I."/>
            <person name="Castelle C.J."/>
            <person name="Singh A."/>
            <person name="Wilkins M.J."/>
            <person name="Williams K.H."/>
            <person name="Banfield J.F."/>
        </authorList>
    </citation>
    <scope>NUCLEOTIDE SEQUENCE [LARGE SCALE GENOMIC DNA]</scope>
</reference>
<organism evidence="7 8">
    <name type="scientific">Candidatus Uhrbacteria bacterium GW2011_GWF2_39_13</name>
    <dbReference type="NCBI Taxonomy" id="1618995"/>
    <lineage>
        <taxon>Bacteria</taxon>
        <taxon>Candidatus Uhriibacteriota</taxon>
    </lineage>
</organism>
<dbReference type="CDD" id="cd08255">
    <property type="entry name" value="2-desacetyl-2-hydroxyethyl_bacteriochlorophyllide_like"/>
    <property type="match status" value="1"/>
</dbReference>
<sequence>MKKVVIKKAYELVVEDADKPQISENQFLVKTLFTGISAGTELMWYKGTNPGLISGRCAYPAQVGYEHVGEVVEIGKSIDKTLLEQKIFSLSPHQEYVVMDSDKDYCVLPERIRPEECLCTSLTATALHTVHRSGISIGDSVAIVGLGVLGQLIGQVAKSAGASRVIGIDLVDSKLEKALELGFDNVINPKKIELDKAVNSITGSYGVDIAIEAAGNSAAVQSACEVCRKSGKVTVAGFQSKPFQISGEIFWSKELTIKAVRAAGPLWATKNKLNHVRDDLYEYIRWDCHENFKEAFRLVAVGKVKGASLITHKFKIDDIEKAYKMIDSGKEEFLHVILEW</sequence>
<protein>
    <submittedName>
        <fullName evidence="7">Oxidoreductase domain protein</fullName>
    </submittedName>
</protein>
<feature type="domain" description="Alcohol dehydrogenase-like C-terminal" evidence="6">
    <location>
        <begin position="149"/>
        <end position="262"/>
    </location>
</feature>
<evidence type="ECO:0000313" key="7">
    <source>
        <dbReference type="EMBL" id="KKR03975.1"/>
    </source>
</evidence>
<dbReference type="InterPro" id="IPR013149">
    <property type="entry name" value="ADH-like_C"/>
</dbReference>
<dbReference type="GO" id="GO:0016491">
    <property type="term" value="F:oxidoreductase activity"/>
    <property type="evidence" value="ECO:0007669"/>
    <property type="project" value="UniProtKB-KW"/>
</dbReference>
<evidence type="ECO:0000259" key="6">
    <source>
        <dbReference type="Pfam" id="PF00107"/>
    </source>
</evidence>
<gene>
    <name evidence="7" type="ORF">UT30_C0015G0011</name>
</gene>
<dbReference type="PANTHER" id="PTHR43350:SF19">
    <property type="entry name" value="D-GULOSIDE 3-DEHYDROGENASE"/>
    <property type="match status" value="1"/>
</dbReference>
<evidence type="ECO:0000256" key="4">
    <source>
        <dbReference type="ARBA" id="ARBA00022833"/>
    </source>
</evidence>
<dbReference type="InterPro" id="IPR011032">
    <property type="entry name" value="GroES-like_sf"/>
</dbReference>
<keyword evidence="5" id="KW-0560">Oxidoreductase</keyword>
<evidence type="ECO:0000256" key="3">
    <source>
        <dbReference type="ARBA" id="ARBA00022723"/>
    </source>
</evidence>
<accession>A0A0G0Q0P3</accession>
<dbReference type="EMBL" id="LBWG01000015">
    <property type="protein sequence ID" value="KKR03975.1"/>
    <property type="molecule type" value="Genomic_DNA"/>
</dbReference>
<evidence type="ECO:0000313" key="8">
    <source>
        <dbReference type="Proteomes" id="UP000033935"/>
    </source>
</evidence>
<dbReference type="Gene3D" id="3.40.50.720">
    <property type="entry name" value="NAD(P)-binding Rossmann-like Domain"/>
    <property type="match status" value="1"/>
</dbReference>
<evidence type="ECO:0000256" key="2">
    <source>
        <dbReference type="ARBA" id="ARBA00008072"/>
    </source>
</evidence>